<keyword evidence="3" id="KW-1185">Reference proteome</keyword>
<dbReference type="InterPro" id="IPR021527">
    <property type="entry name" value="DUF2795"/>
</dbReference>
<evidence type="ECO:0000313" key="3">
    <source>
        <dbReference type="Proteomes" id="UP000586918"/>
    </source>
</evidence>
<feature type="region of interest" description="Disordered" evidence="1">
    <location>
        <begin position="79"/>
        <end position="110"/>
    </location>
</feature>
<name>A0A848DHV6_9PSEU</name>
<dbReference type="RefSeq" id="WP_169412975.1">
    <property type="nucleotide sequence ID" value="NZ_JAAXKZ010000035.1"/>
</dbReference>
<sequence length="110" mass="12374">MAAYTTYRALKQALEDADYPATKEQLIETAERNGADEMTLKALRAIPPVDYRSFLEVEASVEIRDEDPELEAALKAERRRLHTHPGLSERTKDVPPPNPIVEELGENRGS</sequence>
<evidence type="ECO:0000313" key="2">
    <source>
        <dbReference type="EMBL" id="NMH92260.1"/>
    </source>
</evidence>
<organism evidence="2 3">
    <name type="scientific">Pseudonocardia bannensis</name>
    <dbReference type="NCBI Taxonomy" id="630973"/>
    <lineage>
        <taxon>Bacteria</taxon>
        <taxon>Bacillati</taxon>
        <taxon>Actinomycetota</taxon>
        <taxon>Actinomycetes</taxon>
        <taxon>Pseudonocardiales</taxon>
        <taxon>Pseudonocardiaceae</taxon>
        <taxon>Pseudonocardia</taxon>
    </lineage>
</organism>
<reference evidence="2 3" key="1">
    <citation type="submission" date="2020-04" db="EMBL/GenBank/DDBJ databases">
        <authorList>
            <person name="Klaysubun C."/>
            <person name="Duangmal K."/>
            <person name="Lipun K."/>
        </authorList>
    </citation>
    <scope>NUCLEOTIDE SEQUENCE [LARGE SCALE GENOMIC DNA]</scope>
    <source>
        <strain evidence="2 3">DSM 45300</strain>
    </source>
</reference>
<gene>
    <name evidence="2" type="ORF">HF519_11900</name>
</gene>
<accession>A0A848DHV6</accession>
<proteinExistence type="predicted"/>
<protein>
    <submittedName>
        <fullName evidence="2">DUF2795 domain-containing protein</fullName>
    </submittedName>
</protein>
<dbReference type="Pfam" id="PF11387">
    <property type="entry name" value="DUF2795"/>
    <property type="match status" value="1"/>
</dbReference>
<dbReference type="AlphaFoldDB" id="A0A848DHV6"/>
<evidence type="ECO:0000256" key="1">
    <source>
        <dbReference type="SAM" id="MobiDB-lite"/>
    </source>
</evidence>
<dbReference type="Proteomes" id="UP000586918">
    <property type="component" value="Unassembled WGS sequence"/>
</dbReference>
<dbReference type="EMBL" id="JAAXKZ010000035">
    <property type="protein sequence ID" value="NMH92260.1"/>
    <property type="molecule type" value="Genomic_DNA"/>
</dbReference>
<comment type="caution">
    <text evidence="2">The sequence shown here is derived from an EMBL/GenBank/DDBJ whole genome shotgun (WGS) entry which is preliminary data.</text>
</comment>